<comment type="caution">
    <text evidence="12">The sequence shown here is derived from an EMBL/GenBank/DDBJ whole genome shotgun (WGS) entry which is preliminary data.</text>
</comment>
<evidence type="ECO:0000256" key="1">
    <source>
        <dbReference type="ARBA" id="ARBA00000085"/>
    </source>
</evidence>
<feature type="transmembrane region" description="Helical" evidence="9">
    <location>
        <begin position="157"/>
        <end position="177"/>
    </location>
</feature>
<dbReference type="PANTHER" id="PTHR24421">
    <property type="entry name" value="NITRATE/NITRITE SENSOR PROTEIN NARX-RELATED"/>
    <property type="match status" value="1"/>
</dbReference>
<feature type="transmembrane region" description="Helical" evidence="9">
    <location>
        <begin position="21"/>
        <end position="43"/>
    </location>
</feature>
<dbReference type="Proteomes" id="UP001165685">
    <property type="component" value="Unassembled WGS sequence"/>
</dbReference>
<evidence type="ECO:0000256" key="3">
    <source>
        <dbReference type="ARBA" id="ARBA00022553"/>
    </source>
</evidence>
<dbReference type="RefSeq" id="WP_270681049.1">
    <property type="nucleotide sequence ID" value="NZ_JAQFWP010000085.1"/>
</dbReference>
<dbReference type="InterPro" id="IPR050482">
    <property type="entry name" value="Sensor_HK_TwoCompSys"/>
</dbReference>
<keyword evidence="7" id="KW-0067">ATP-binding</keyword>
<dbReference type="InterPro" id="IPR036890">
    <property type="entry name" value="HATPase_C_sf"/>
</dbReference>
<sequence>MSTATDDTARWVSLSGTRAPLLLHVAFWGAYVGSVIAAAVLYTVPAPAQSLTADLLSLAFIAALLPTALLWPFLSWTPGAPGRRPQVLSLLFFACTSALMAGSGGLLVQIMVFAAIGNVVTVLGSRAALVCTALLSAGAVGVYALPPVQLTTGLFEGSIVFFFGLLSIMAFTALIAAQQRTHETRLVLAELEETHAELRRYADRVKELTIAEERARMAREMHDSVGHYLTVLNIGLSNAERFRTAKPEAAWQEVADAKRLAQEALADTRRWVRALRPLQLEGKAGPEALRALSEAFSGSARVRFTCDGDWPDLGEESELVCYRVVQEGLTNAVRHSGARTIDVALECGPEGVAASVADDGHGAAGGPPTDAGGFGLDGLRERVEAVGGTLEAGTRDEGGFALRAVLPSLRRTAEPAGSGAEAAA</sequence>
<proteinExistence type="predicted"/>
<feature type="transmembrane region" description="Helical" evidence="9">
    <location>
        <begin position="86"/>
        <end position="115"/>
    </location>
</feature>
<dbReference type="EMBL" id="JAQFWP010000085">
    <property type="protein sequence ID" value="MDA2808455.1"/>
    <property type="molecule type" value="Genomic_DNA"/>
</dbReference>
<dbReference type="InterPro" id="IPR003594">
    <property type="entry name" value="HATPase_dom"/>
</dbReference>
<keyword evidence="9" id="KW-0472">Membrane</keyword>
<dbReference type="CDD" id="cd16917">
    <property type="entry name" value="HATPase_UhpB-NarQ-NarX-like"/>
    <property type="match status" value="1"/>
</dbReference>
<evidence type="ECO:0000256" key="4">
    <source>
        <dbReference type="ARBA" id="ARBA00022679"/>
    </source>
</evidence>
<dbReference type="GO" id="GO:0016301">
    <property type="term" value="F:kinase activity"/>
    <property type="evidence" value="ECO:0007669"/>
    <property type="project" value="UniProtKB-KW"/>
</dbReference>
<keyword evidence="8" id="KW-0902">Two-component regulatory system</keyword>
<dbReference type="Pfam" id="PF07730">
    <property type="entry name" value="HisKA_3"/>
    <property type="match status" value="1"/>
</dbReference>
<keyword evidence="3" id="KW-0597">Phosphoprotein</keyword>
<dbReference type="Gene3D" id="1.20.5.1930">
    <property type="match status" value="1"/>
</dbReference>
<reference evidence="12" key="1">
    <citation type="submission" date="2023-01" db="EMBL/GenBank/DDBJ databases">
        <title>Draft genome sequence of Nocardiopsis sp. LSu2-4 isolated from halophytes.</title>
        <authorList>
            <person name="Duangmal K."/>
            <person name="Chantavorakit T."/>
        </authorList>
    </citation>
    <scope>NUCLEOTIDE SEQUENCE</scope>
    <source>
        <strain evidence="12">LSu2-4</strain>
    </source>
</reference>
<dbReference type="PANTHER" id="PTHR24421:SF10">
    <property type="entry name" value="NITRATE_NITRITE SENSOR PROTEIN NARQ"/>
    <property type="match status" value="1"/>
</dbReference>
<evidence type="ECO:0000259" key="11">
    <source>
        <dbReference type="Pfam" id="PF07730"/>
    </source>
</evidence>
<protein>
    <recommendedName>
        <fullName evidence="2">histidine kinase</fullName>
        <ecNumber evidence="2">2.7.13.3</ecNumber>
    </recommendedName>
</protein>
<accession>A0ABT4TUT6</accession>
<feature type="transmembrane region" description="Helical" evidence="9">
    <location>
        <begin position="55"/>
        <end position="74"/>
    </location>
</feature>
<comment type="catalytic activity">
    <reaction evidence="1">
        <text>ATP + protein L-histidine = ADP + protein N-phospho-L-histidine.</text>
        <dbReference type="EC" id="2.7.13.3"/>
    </reaction>
</comment>
<name>A0ABT4TUT6_9ACTN</name>
<keyword evidence="4" id="KW-0808">Transferase</keyword>
<keyword evidence="13" id="KW-1185">Reference proteome</keyword>
<keyword evidence="5" id="KW-0547">Nucleotide-binding</keyword>
<evidence type="ECO:0000256" key="7">
    <source>
        <dbReference type="ARBA" id="ARBA00022840"/>
    </source>
</evidence>
<feature type="domain" description="Signal transduction histidine kinase subgroup 3 dimerisation and phosphoacceptor" evidence="11">
    <location>
        <begin position="213"/>
        <end position="279"/>
    </location>
</feature>
<feature type="domain" description="Histidine kinase/HSP90-like ATPase" evidence="10">
    <location>
        <begin position="321"/>
        <end position="407"/>
    </location>
</feature>
<keyword evidence="9" id="KW-1133">Transmembrane helix</keyword>
<evidence type="ECO:0000313" key="13">
    <source>
        <dbReference type="Proteomes" id="UP001165685"/>
    </source>
</evidence>
<dbReference type="SUPFAM" id="SSF55874">
    <property type="entry name" value="ATPase domain of HSP90 chaperone/DNA topoisomerase II/histidine kinase"/>
    <property type="match status" value="1"/>
</dbReference>
<evidence type="ECO:0000256" key="5">
    <source>
        <dbReference type="ARBA" id="ARBA00022741"/>
    </source>
</evidence>
<dbReference type="EC" id="2.7.13.3" evidence="2"/>
<feature type="transmembrane region" description="Helical" evidence="9">
    <location>
        <begin position="127"/>
        <end position="145"/>
    </location>
</feature>
<evidence type="ECO:0000259" key="10">
    <source>
        <dbReference type="Pfam" id="PF02518"/>
    </source>
</evidence>
<organism evidence="12 13">
    <name type="scientific">Nocardiopsis suaedae</name>
    <dbReference type="NCBI Taxonomy" id="3018444"/>
    <lineage>
        <taxon>Bacteria</taxon>
        <taxon>Bacillati</taxon>
        <taxon>Actinomycetota</taxon>
        <taxon>Actinomycetes</taxon>
        <taxon>Streptosporangiales</taxon>
        <taxon>Nocardiopsidaceae</taxon>
        <taxon>Nocardiopsis</taxon>
    </lineage>
</organism>
<evidence type="ECO:0000256" key="8">
    <source>
        <dbReference type="ARBA" id="ARBA00023012"/>
    </source>
</evidence>
<dbReference type="InterPro" id="IPR011712">
    <property type="entry name" value="Sig_transdc_His_kin_sub3_dim/P"/>
</dbReference>
<evidence type="ECO:0000256" key="2">
    <source>
        <dbReference type="ARBA" id="ARBA00012438"/>
    </source>
</evidence>
<keyword evidence="6 12" id="KW-0418">Kinase</keyword>
<keyword evidence="9" id="KW-0812">Transmembrane</keyword>
<evidence type="ECO:0000256" key="9">
    <source>
        <dbReference type="SAM" id="Phobius"/>
    </source>
</evidence>
<dbReference type="Gene3D" id="3.30.565.10">
    <property type="entry name" value="Histidine kinase-like ATPase, C-terminal domain"/>
    <property type="match status" value="1"/>
</dbReference>
<evidence type="ECO:0000256" key="6">
    <source>
        <dbReference type="ARBA" id="ARBA00022777"/>
    </source>
</evidence>
<evidence type="ECO:0000313" key="12">
    <source>
        <dbReference type="EMBL" id="MDA2808455.1"/>
    </source>
</evidence>
<gene>
    <name evidence="12" type="ORF">O4U47_28365</name>
</gene>
<dbReference type="Pfam" id="PF02518">
    <property type="entry name" value="HATPase_c"/>
    <property type="match status" value="1"/>
</dbReference>